<dbReference type="Proteomes" id="UP001148838">
    <property type="component" value="Unassembled WGS sequence"/>
</dbReference>
<evidence type="ECO:0000313" key="1">
    <source>
        <dbReference type="EMBL" id="KAJ4428588.1"/>
    </source>
</evidence>
<comment type="caution">
    <text evidence="1">The sequence shown here is derived from an EMBL/GenBank/DDBJ whole genome shotgun (WGS) entry which is preliminary data.</text>
</comment>
<organism evidence="1 2">
    <name type="scientific">Periplaneta americana</name>
    <name type="common">American cockroach</name>
    <name type="synonym">Blatta americana</name>
    <dbReference type="NCBI Taxonomy" id="6978"/>
    <lineage>
        <taxon>Eukaryota</taxon>
        <taxon>Metazoa</taxon>
        <taxon>Ecdysozoa</taxon>
        <taxon>Arthropoda</taxon>
        <taxon>Hexapoda</taxon>
        <taxon>Insecta</taxon>
        <taxon>Pterygota</taxon>
        <taxon>Neoptera</taxon>
        <taxon>Polyneoptera</taxon>
        <taxon>Dictyoptera</taxon>
        <taxon>Blattodea</taxon>
        <taxon>Blattoidea</taxon>
        <taxon>Blattidae</taxon>
        <taxon>Blattinae</taxon>
        <taxon>Periplaneta</taxon>
    </lineage>
</organism>
<name>A0ABQ8S3R6_PERAM</name>
<proteinExistence type="predicted"/>
<evidence type="ECO:0000313" key="2">
    <source>
        <dbReference type="Proteomes" id="UP001148838"/>
    </source>
</evidence>
<accession>A0ABQ8S3R6</accession>
<dbReference type="EMBL" id="JAJSOF020000037">
    <property type="protein sequence ID" value="KAJ4428588.1"/>
    <property type="molecule type" value="Genomic_DNA"/>
</dbReference>
<sequence length="87" mass="9847">MSDETHFELSGSVNKRNMRYWRAQNSRELHMKPLHSQKVTVWCGMFSGVRTVGALPAGLSSLAAAVVRNFSIQLLCCDPELFHVLER</sequence>
<protein>
    <submittedName>
        <fullName evidence="1">Uncharacterized protein</fullName>
    </submittedName>
</protein>
<reference evidence="1 2" key="1">
    <citation type="journal article" date="2022" name="Allergy">
        <title>Genome assembly and annotation of Periplaneta americana reveal a comprehensive cockroach allergen profile.</title>
        <authorList>
            <person name="Wang L."/>
            <person name="Xiong Q."/>
            <person name="Saelim N."/>
            <person name="Wang L."/>
            <person name="Nong W."/>
            <person name="Wan A.T."/>
            <person name="Shi M."/>
            <person name="Liu X."/>
            <person name="Cao Q."/>
            <person name="Hui J.H.L."/>
            <person name="Sookrung N."/>
            <person name="Leung T.F."/>
            <person name="Tungtrongchitr A."/>
            <person name="Tsui S.K.W."/>
        </authorList>
    </citation>
    <scope>NUCLEOTIDE SEQUENCE [LARGE SCALE GENOMIC DNA]</scope>
    <source>
        <strain evidence="1">PWHHKU_190912</strain>
    </source>
</reference>
<keyword evidence="2" id="KW-1185">Reference proteome</keyword>
<gene>
    <name evidence="1" type="ORF">ANN_24632</name>
</gene>